<comment type="subcellular location">
    <subcellularLocation>
        <location evidence="2">Membrane</location>
    </subcellularLocation>
</comment>
<evidence type="ECO:0000256" key="2">
    <source>
        <dbReference type="ARBA" id="ARBA00004370"/>
    </source>
</evidence>
<feature type="domain" description="HAMP" evidence="10">
    <location>
        <begin position="177"/>
        <end position="234"/>
    </location>
</feature>
<dbReference type="AlphaFoldDB" id="A0A1I2RAA7"/>
<dbReference type="Proteomes" id="UP000198623">
    <property type="component" value="Unassembled WGS sequence"/>
</dbReference>
<evidence type="ECO:0000256" key="4">
    <source>
        <dbReference type="ARBA" id="ARBA00022553"/>
    </source>
</evidence>
<keyword evidence="12" id="KW-1185">Reference proteome</keyword>
<evidence type="ECO:0000256" key="7">
    <source>
        <dbReference type="SAM" id="Coils"/>
    </source>
</evidence>
<evidence type="ECO:0000259" key="10">
    <source>
        <dbReference type="PROSITE" id="PS50885"/>
    </source>
</evidence>
<evidence type="ECO:0000259" key="9">
    <source>
        <dbReference type="PROSITE" id="PS50109"/>
    </source>
</evidence>
<dbReference type="OrthoDB" id="2521613at2"/>
<dbReference type="InterPro" id="IPR036890">
    <property type="entry name" value="HATPase_C_sf"/>
</dbReference>
<gene>
    <name evidence="11" type="ORF">SAMN05216175_10631</name>
</gene>
<keyword evidence="7" id="KW-0175">Coiled coil</keyword>
<dbReference type="InterPro" id="IPR036097">
    <property type="entry name" value="HisK_dim/P_sf"/>
</dbReference>
<dbReference type="GO" id="GO:0000155">
    <property type="term" value="F:phosphorelay sensor kinase activity"/>
    <property type="evidence" value="ECO:0007669"/>
    <property type="project" value="InterPro"/>
</dbReference>
<name>A0A1I2RAA7_9GAMM</name>
<dbReference type="InterPro" id="IPR003661">
    <property type="entry name" value="HisK_dim/P_dom"/>
</dbReference>
<dbReference type="CDD" id="cd00075">
    <property type="entry name" value="HATPase"/>
    <property type="match status" value="1"/>
</dbReference>
<evidence type="ECO:0000256" key="1">
    <source>
        <dbReference type="ARBA" id="ARBA00000085"/>
    </source>
</evidence>
<feature type="domain" description="Histidine kinase" evidence="9">
    <location>
        <begin position="297"/>
        <end position="519"/>
    </location>
</feature>
<dbReference type="RefSeq" id="WP_090727599.1">
    <property type="nucleotide sequence ID" value="NZ_FOOU01000006.1"/>
</dbReference>
<evidence type="ECO:0000256" key="3">
    <source>
        <dbReference type="ARBA" id="ARBA00012438"/>
    </source>
</evidence>
<dbReference type="InterPro" id="IPR003660">
    <property type="entry name" value="HAMP_dom"/>
</dbReference>
<dbReference type="STRING" id="1045558.SAMN05216175_10631"/>
<dbReference type="EMBL" id="FOOU01000006">
    <property type="protein sequence ID" value="SFG37655.1"/>
    <property type="molecule type" value="Genomic_DNA"/>
</dbReference>
<organism evidence="11 12">
    <name type="scientific">Neptunomonas qingdaonensis</name>
    <dbReference type="NCBI Taxonomy" id="1045558"/>
    <lineage>
        <taxon>Bacteria</taxon>
        <taxon>Pseudomonadati</taxon>
        <taxon>Pseudomonadota</taxon>
        <taxon>Gammaproteobacteria</taxon>
        <taxon>Oceanospirillales</taxon>
        <taxon>Oceanospirillaceae</taxon>
        <taxon>Neptunomonas</taxon>
    </lineage>
</organism>
<dbReference type="Gene3D" id="3.30.565.10">
    <property type="entry name" value="Histidine kinase-like ATPase, C-terminal domain"/>
    <property type="match status" value="1"/>
</dbReference>
<evidence type="ECO:0000313" key="11">
    <source>
        <dbReference type="EMBL" id="SFG37655.1"/>
    </source>
</evidence>
<comment type="catalytic activity">
    <reaction evidence="1">
        <text>ATP + protein L-histidine = ADP + protein N-phospho-L-histidine.</text>
        <dbReference type="EC" id="2.7.13.3"/>
    </reaction>
</comment>
<dbReference type="PANTHER" id="PTHR43065:SF47">
    <property type="match status" value="1"/>
</dbReference>
<evidence type="ECO:0000256" key="8">
    <source>
        <dbReference type="SAM" id="Phobius"/>
    </source>
</evidence>
<dbReference type="CDD" id="cd00082">
    <property type="entry name" value="HisKA"/>
    <property type="match status" value="1"/>
</dbReference>
<feature type="transmembrane region" description="Helical" evidence="8">
    <location>
        <begin position="20"/>
        <end position="42"/>
    </location>
</feature>
<dbReference type="SUPFAM" id="SSF47384">
    <property type="entry name" value="Homodimeric domain of signal transducing histidine kinase"/>
    <property type="match status" value="1"/>
</dbReference>
<dbReference type="PRINTS" id="PR00344">
    <property type="entry name" value="BCTRLSENSOR"/>
</dbReference>
<evidence type="ECO:0000313" key="12">
    <source>
        <dbReference type="Proteomes" id="UP000198623"/>
    </source>
</evidence>
<keyword evidence="8" id="KW-0472">Membrane</keyword>
<dbReference type="Gene3D" id="6.10.340.10">
    <property type="match status" value="1"/>
</dbReference>
<dbReference type="InterPro" id="IPR005467">
    <property type="entry name" value="His_kinase_dom"/>
</dbReference>
<dbReference type="Pfam" id="PF17149">
    <property type="entry name" value="CHASE5"/>
    <property type="match status" value="1"/>
</dbReference>
<dbReference type="PROSITE" id="PS50885">
    <property type="entry name" value="HAMP"/>
    <property type="match status" value="1"/>
</dbReference>
<proteinExistence type="predicted"/>
<dbReference type="Gene3D" id="1.10.287.130">
    <property type="match status" value="1"/>
</dbReference>
<dbReference type="PANTHER" id="PTHR43065">
    <property type="entry name" value="SENSOR HISTIDINE KINASE"/>
    <property type="match status" value="1"/>
</dbReference>
<reference evidence="12" key="1">
    <citation type="submission" date="2016-10" db="EMBL/GenBank/DDBJ databases">
        <authorList>
            <person name="Varghese N."/>
            <person name="Submissions S."/>
        </authorList>
    </citation>
    <scope>NUCLEOTIDE SEQUENCE [LARGE SCALE GENOMIC DNA]</scope>
    <source>
        <strain evidence="12">CGMCC 1.10971</strain>
    </source>
</reference>
<evidence type="ECO:0000256" key="5">
    <source>
        <dbReference type="ARBA" id="ARBA00022679"/>
    </source>
</evidence>
<keyword evidence="8" id="KW-0812">Transmembrane</keyword>
<dbReference type="SUPFAM" id="SSF55874">
    <property type="entry name" value="ATPase domain of HSP90 chaperone/DNA topoisomerase II/histidine kinase"/>
    <property type="match status" value="1"/>
</dbReference>
<keyword evidence="6 11" id="KW-0418">Kinase</keyword>
<dbReference type="Pfam" id="PF02518">
    <property type="entry name" value="HATPase_c"/>
    <property type="match status" value="1"/>
</dbReference>
<dbReference type="EC" id="2.7.13.3" evidence="3"/>
<dbReference type="InterPro" id="IPR033414">
    <property type="entry name" value="Sensor_dom"/>
</dbReference>
<evidence type="ECO:0000256" key="6">
    <source>
        <dbReference type="ARBA" id="ARBA00022777"/>
    </source>
</evidence>
<keyword evidence="4" id="KW-0597">Phosphoprotein</keyword>
<protein>
    <recommendedName>
        <fullName evidence="3">histidine kinase</fullName>
        <ecNumber evidence="3">2.7.13.3</ecNumber>
    </recommendedName>
</protein>
<keyword evidence="5" id="KW-0808">Transferase</keyword>
<accession>A0A1I2RAA7</accession>
<dbReference type="InterPro" id="IPR004358">
    <property type="entry name" value="Sig_transdc_His_kin-like_C"/>
</dbReference>
<dbReference type="InterPro" id="IPR003594">
    <property type="entry name" value="HATPase_dom"/>
</dbReference>
<sequence>MQLLQRFRQLRYQKPLGIRLLAAILLYSSAITLIATGTQLWLDYRYELSAIDERLLQIESSSLNSLANSLWEISPAQIQVQLDGLLQLPDVRYLEITSPFNDFYVAGNKPTTDSIERHYPLEHYDAGRGSIPVGQLTLILSLDEVYSRLGDKVLVILASQGIKTFLVSIFILTLFHRLITQHLGSMATYARRLKLDHLDTPLTLKRNAKHKDDELSQVVDAMNNMRRSMLHDMSKREDAERSLAKLNTELEQRVIDRTKELKERNQELHETLATLRSTQQQLVESEKMAALGGLVAGVAHEINTPIGIGFTAASYLADQANLYQQHNPDDPLANTAVESSQLICQNLERAAQLINAFKRVSVDQSSEQCRRFDLIQYLDEVLLSLKPRLKQCKPEIVIHAPSHFIIDSYPGCYYQIFTNMILNSLIHGFEDRPGGVITIDVKPHTDRLIVDYRDNGVGIPDDWLRKVFEPFMTTKRNEGCSGLGMHIAFNLVSQLLQGHIYCLANAEGAHFRLDLPVVLNKVLPKPLKTEKKPAATQAVSVTDTSLPGNT</sequence>
<dbReference type="SMART" id="SM00387">
    <property type="entry name" value="HATPase_c"/>
    <property type="match status" value="1"/>
</dbReference>
<dbReference type="GO" id="GO:0016020">
    <property type="term" value="C:membrane"/>
    <property type="evidence" value="ECO:0007669"/>
    <property type="project" value="UniProtKB-SubCell"/>
</dbReference>
<feature type="coiled-coil region" evidence="7">
    <location>
        <begin position="236"/>
        <end position="278"/>
    </location>
</feature>
<dbReference type="PROSITE" id="PS50109">
    <property type="entry name" value="HIS_KIN"/>
    <property type="match status" value="1"/>
</dbReference>
<keyword evidence="8" id="KW-1133">Transmembrane helix</keyword>